<dbReference type="EMBL" id="PCRH01000070">
    <property type="protein sequence ID" value="PIP16827.1"/>
    <property type="molecule type" value="Genomic_DNA"/>
</dbReference>
<comment type="caution">
    <text evidence="1">The sequence shown here is derived from an EMBL/GenBank/DDBJ whole genome shotgun (WGS) entry which is preliminary data.</text>
</comment>
<dbReference type="Proteomes" id="UP000231480">
    <property type="component" value="Unassembled WGS sequence"/>
</dbReference>
<accession>A0A2G9YC74</accession>
<gene>
    <name evidence="1" type="ORF">COX44_03260</name>
</gene>
<sequence length="67" mass="7803">MTLPKDIRTLLGLKNPGRVFIEADKKTKSLKIKKAESIFDLAGKFKPKKAYNAVKLREMMENNYERF</sequence>
<proteinExistence type="predicted"/>
<protein>
    <recommendedName>
        <fullName evidence="3">SpoVT-AbrB domain-containing protein</fullName>
    </recommendedName>
</protein>
<evidence type="ECO:0000313" key="2">
    <source>
        <dbReference type="Proteomes" id="UP000231480"/>
    </source>
</evidence>
<evidence type="ECO:0000313" key="1">
    <source>
        <dbReference type="EMBL" id="PIP16827.1"/>
    </source>
</evidence>
<name>A0A2G9YC74_9BACT</name>
<reference evidence="1 2" key="1">
    <citation type="submission" date="2017-09" db="EMBL/GenBank/DDBJ databases">
        <title>Depth-based differentiation of microbial function through sediment-hosted aquifers and enrichment of novel symbionts in the deep terrestrial subsurface.</title>
        <authorList>
            <person name="Probst A.J."/>
            <person name="Ladd B."/>
            <person name="Jarett J.K."/>
            <person name="Geller-Mcgrath D.E."/>
            <person name="Sieber C.M."/>
            <person name="Emerson J.B."/>
            <person name="Anantharaman K."/>
            <person name="Thomas B.C."/>
            <person name="Malmstrom R."/>
            <person name="Stieglmeier M."/>
            <person name="Klingl A."/>
            <person name="Woyke T."/>
            <person name="Ryan C.M."/>
            <person name="Banfield J.F."/>
        </authorList>
    </citation>
    <scope>NUCLEOTIDE SEQUENCE [LARGE SCALE GENOMIC DNA]</scope>
    <source>
        <strain evidence="1">CG23_combo_of_CG06-09_8_20_14_all_37_13</strain>
    </source>
</reference>
<organism evidence="1 2">
    <name type="scientific">Candidatus Portnoybacteria bacterium CG23_combo_of_CG06-09_8_20_14_all_37_13</name>
    <dbReference type="NCBI Taxonomy" id="1974819"/>
    <lineage>
        <taxon>Bacteria</taxon>
        <taxon>Candidatus Portnoyibacteriota</taxon>
    </lineage>
</organism>
<evidence type="ECO:0008006" key="3">
    <source>
        <dbReference type="Google" id="ProtNLM"/>
    </source>
</evidence>
<dbReference type="AlphaFoldDB" id="A0A2G9YC74"/>